<protein>
    <recommendedName>
        <fullName evidence="1">Reverse transcriptase Ty1/copia-type domain-containing protein</fullName>
    </recommendedName>
</protein>
<evidence type="ECO:0000259" key="1">
    <source>
        <dbReference type="Pfam" id="PF07727"/>
    </source>
</evidence>
<dbReference type="Gramene" id="AUR62005322-RA">
    <property type="protein sequence ID" value="AUR62005322-RA:cds"/>
    <property type="gene ID" value="AUR62005322"/>
</dbReference>
<dbReference type="Pfam" id="PF07727">
    <property type="entry name" value="RVT_2"/>
    <property type="match status" value="1"/>
</dbReference>
<evidence type="ECO:0000313" key="2">
    <source>
        <dbReference type="EnsemblPlants" id="AUR62005322-RA:cds"/>
    </source>
</evidence>
<dbReference type="CDD" id="cd09272">
    <property type="entry name" value="RNase_HI_RT_Ty1"/>
    <property type="match status" value="1"/>
</dbReference>
<name>A0A803L0D4_CHEQI</name>
<keyword evidence="3" id="KW-1185">Reference proteome</keyword>
<dbReference type="AlphaFoldDB" id="A0A803L0D4"/>
<reference evidence="2" key="2">
    <citation type="submission" date="2021-03" db="UniProtKB">
        <authorList>
            <consortium name="EnsemblPlants"/>
        </authorList>
    </citation>
    <scope>IDENTIFICATION</scope>
</reference>
<dbReference type="OMA" id="MEQFEMI"/>
<dbReference type="InterPro" id="IPR043502">
    <property type="entry name" value="DNA/RNA_pol_sf"/>
</dbReference>
<reference evidence="2" key="1">
    <citation type="journal article" date="2017" name="Nature">
        <title>The genome of Chenopodium quinoa.</title>
        <authorList>
            <person name="Jarvis D.E."/>
            <person name="Ho Y.S."/>
            <person name="Lightfoot D.J."/>
            <person name="Schmoeckel S.M."/>
            <person name="Li B."/>
            <person name="Borm T.J.A."/>
            <person name="Ohyanagi H."/>
            <person name="Mineta K."/>
            <person name="Michell C.T."/>
            <person name="Saber N."/>
            <person name="Kharbatia N.M."/>
            <person name="Rupper R.R."/>
            <person name="Sharp A.R."/>
            <person name="Dally N."/>
            <person name="Boughton B.A."/>
            <person name="Woo Y.H."/>
            <person name="Gao G."/>
            <person name="Schijlen E.G.W.M."/>
            <person name="Guo X."/>
            <person name="Momin A.A."/>
            <person name="Negrao S."/>
            <person name="Al-Babili S."/>
            <person name="Gehring C."/>
            <person name="Roessner U."/>
            <person name="Jung C."/>
            <person name="Murphy K."/>
            <person name="Arold S.T."/>
            <person name="Gojobori T."/>
            <person name="van der Linden C.G."/>
            <person name="van Loo E.N."/>
            <person name="Jellen E.N."/>
            <person name="Maughan P.J."/>
            <person name="Tester M."/>
        </authorList>
    </citation>
    <scope>NUCLEOTIDE SEQUENCE [LARGE SCALE GENOMIC DNA]</scope>
    <source>
        <strain evidence="2">cv. PI 614886</strain>
    </source>
</reference>
<dbReference type="PANTHER" id="PTHR11439:SF483">
    <property type="entry name" value="PEPTIDE SYNTHASE GLIP-LIKE, PUTATIVE (AFU_ORTHOLOGUE AFUA_3G12920)-RELATED"/>
    <property type="match status" value="1"/>
</dbReference>
<feature type="domain" description="Reverse transcriptase Ty1/copia-type" evidence="1">
    <location>
        <begin position="132"/>
        <end position="206"/>
    </location>
</feature>
<proteinExistence type="predicted"/>
<sequence length="445" mass="50925">MKSIFITQDVWEIIEDGYEKPKDADEEASWDDTKKSQYKQNKRRDHYALSIIYRSVDETILPTIMAATTAKEAWSILETKYRGSEKPESKKLIISRDVIFDEGAQWQWNENNSEVPVASIPTTSPDQGEGPNDLIYTGTSPRMIEEFKKSMMSEYEMTDLGEMKYFLGMQVKQSPGRIFLSQEKYAENMLKKFNMRDCKPMATPMATNEKLSKNDGKEKVDASFYRSLVGYLIYLTNTRPDIVHAVSIISSFMSEPSKAHLAAAKRILRYIKGTKSRGIMYKSEIDYKLIGYTDSDWAGSIDDRRSTSGYVFQLGSKSVSWSSRKQATVALSSAEAEYISATSAACEAVWLRRILKDLQQDTEGPTTIYCDNMSAIAMTKNPVFHSRTKHIEIRHHFIRELVEKQEIGLQFCKTGEQLADIFTKALPTDKFLHFRRELGVQVFQD</sequence>
<dbReference type="PANTHER" id="PTHR11439">
    <property type="entry name" value="GAG-POL-RELATED RETROTRANSPOSON"/>
    <property type="match status" value="1"/>
</dbReference>
<dbReference type="Proteomes" id="UP000596660">
    <property type="component" value="Unplaced"/>
</dbReference>
<accession>A0A803L0D4</accession>
<dbReference type="EnsemblPlants" id="AUR62005322-RA">
    <property type="protein sequence ID" value="AUR62005322-RA:cds"/>
    <property type="gene ID" value="AUR62005322"/>
</dbReference>
<dbReference type="SUPFAM" id="SSF56672">
    <property type="entry name" value="DNA/RNA polymerases"/>
    <property type="match status" value="1"/>
</dbReference>
<organism evidence="2 3">
    <name type="scientific">Chenopodium quinoa</name>
    <name type="common">Quinoa</name>
    <dbReference type="NCBI Taxonomy" id="63459"/>
    <lineage>
        <taxon>Eukaryota</taxon>
        <taxon>Viridiplantae</taxon>
        <taxon>Streptophyta</taxon>
        <taxon>Embryophyta</taxon>
        <taxon>Tracheophyta</taxon>
        <taxon>Spermatophyta</taxon>
        <taxon>Magnoliopsida</taxon>
        <taxon>eudicotyledons</taxon>
        <taxon>Gunneridae</taxon>
        <taxon>Pentapetalae</taxon>
        <taxon>Caryophyllales</taxon>
        <taxon>Chenopodiaceae</taxon>
        <taxon>Chenopodioideae</taxon>
        <taxon>Atripliceae</taxon>
        <taxon>Chenopodium</taxon>
    </lineage>
</organism>
<dbReference type="Pfam" id="PF14223">
    <property type="entry name" value="Retrotran_gag_2"/>
    <property type="match status" value="1"/>
</dbReference>
<dbReference type="InterPro" id="IPR013103">
    <property type="entry name" value="RVT_2"/>
</dbReference>
<evidence type="ECO:0000313" key="3">
    <source>
        <dbReference type="Proteomes" id="UP000596660"/>
    </source>
</evidence>